<feature type="signal peptide" evidence="6">
    <location>
        <begin position="1"/>
        <end position="24"/>
    </location>
</feature>
<dbReference type="EMBL" id="FYDG01000011">
    <property type="protein sequence ID" value="SNB79475.1"/>
    <property type="molecule type" value="Genomic_DNA"/>
</dbReference>
<name>A0A212S2S8_RHOAC</name>
<dbReference type="SUPFAM" id="SSF53850">
    <property type="entry name" value="Periplasmic binding protein-like II"/>
    <property type="match status" value="1"/>
</dbReference>
<dbReference type="GO" id="GO:0042597">
    <property type="term" value="C:periplasmic space"/>
    <property type="evidence" value="ECO:0007669"/>
    <property type="project" value="UniProtKB-SubCell"/>
</dbReference>
<dbReference type="Gene3D" id="3.40.190.10">
    <property type="entry name" value="Periplasmic binding protein-like II"/>
    <property type="match status" value="2"/>
</dbReference>
<dbReference type="CDD" id="cd01005">
    <property type="entry name" value="PBP2_CysP"/>
    <property type="match status" value="1"/>
</dbReference>
<dbReference type="NCBIfam" id="TIGR00971">
    <property type="entry name" value="3a0106s03"/>
    <property type="match status" value="1"/>
</dbReference>
<evidence type="ECO:0000256" key="2">
    <source>
        <dbReference type="ARBA" id="ARBA00006099"/>
    </source>
</evidence>
<comment type="subcellular location">
    <subcellularLocation>
        <location evidence="1">Periplasm</location>
    </subcellularLocation>
</comment>
<comment type="similarity">
    <text evidence="2">Belongs to the prokaryotic sulfate-binding protein family.</text>
</comment>
<dbReference type="Pfam" id="PF13531">
    <property type="entry name" value="SBP_bac_11"/>
    <property type="match status" value="1"/>
</dbReference>
<reference evidence="8" key="1">
    <citation type="submission" date="2017-06" db="EMBL/GenBank/DDBJ databases">
        <authorList>
            <person name="Varghese N."/>
            <person name="Submissions S."/>
        </authorList>
    </citation>
    <scope>NUCLEOTIDE SEQUENCE [LARGE SCALE GENOMIC DNA]</scope>
    <source>
        <strain evidence="8">DSM 137</strain>
    </source>
</reference>
<evidence type="ECO:0000256" key="1">
    <source>
        <dbReference type="ARBA" id="ARBA00004418"/>
    </source>
</evidence>
<dbReference type="PANTHER" id="PTHR30368:SF2">
    <property type="entry name" value="SULFATE-BINDING PROTEIN"/>
    <property type="match status" value="1"/>
</dbReference>
<organism evidence="7 8">
    <name type="scientific">Rhodoblastus acidophilus</name>
    <name type="common">Rhodopseudomonas acidophila</name>
    <dbReference type="NCBI Taxonomy" id="1074"/>
    <lineage>
        <taxon>Bacteria</taxon>
        <taxon>Pseudomonadati</taxon>
        <taxon>Pseudomonadota</taxon>
        <taxon>Alphaproteobacteria</taxon>
        <taxon>Hyphomicrobiales</taxon>
        <taxon>Rhodoblastaceae</taxon>
        <taxon>Rhodoblastus</taxon>
    </lineage>
</organism>
<dbReference type="PROSITE" id="PS00757">
    <property type="entry name" value="PROK_SULFATE_BIND_2"/>
    <property type="match status" value="1"/>
</dbReference>
<proteinExistence type="inferred from homology"/>
<protein>
    <submittedName>
        <fullName evidence="7">Sulfate transport system substrate-binding protein</fullName>
    </submittedName>
</protein>
<dbReference type="RefSeq" id="WP_088521809.1">
    <property type="nucleotide sequence ID" value="NZ_FYDG01000011.1"/>
</dbReference>
<dbReference type="OrthoDB" id="9802127at2"/>
<dbReference type="GO" id="GO:0140104">
    <property type="term" value="F:molecular carrier activity"/>
    <property type="evidence" value="ECO:0007669"/>
    <property type="project" value="InterPro"/>
</dbReference>
<dbReference type="InterPro" id="IPR005669">
    <property type="entry name" value="Thiosulph/SO4-bd"/>
</dbReference>
<gene>
    <name evidence="7" type="ORF">SAMN06265338_11140</name>
</gene>
<accession>A0A212S2S8</accession>
<evidence type="ECO:0000256" key="3">
    <source>
        <dbReference type="ARBA" id="ARBA00022448"/>
    </source>
</evidence>
<evidence type="ECO:0000313" key="8">
    <source>
        <dbReference type="Proteomes" id="UP000198418"/>
    </source>
</evidence>
<dbReference type="GO" id="GO:1902358">
    <property type="term" value="P:sulfate transmembrane transport"/>
    <property type="evidence" value="ECO:0007669"/>
    <property type="project" value="InterPro"/>
</dbReference>
<evidence type="ECO:0000256" key="5">
    <source>
        <dbReference type="ARBA" id="ARBA00022764"/>
    </source>
</evidence>
<dbReference type="Proteomes" id="UP000198418">
    <property type="component" value="Unassembled WGS sequence"/>
</dbReference>
<dbReference type="AlphaFoldDB" id="A0A212S2S8"/>
<keyword evidence="4 6" id="KW-0732">Signal</keyword>
<evidence type="ECO:0000256" key="6">
    <source>
        <dbReference type="SAM" id="SignalP"/>
    </source>
</evidence>
<keyword evidence="3" id="KW-0813">Transport</keyword>
<evidence type="ECO:0000313" key="7">
    <source>
        <dbReference type="EMBL" id="SNB79475.1"/>
    </source>
</evidence>
<dbReference type="PANTHER" id="PTHR30368">
    <property type="entry name" value="SULFATE-BINDING PROTEIN"/>
    <property type="match status" value="1"/>
</dbReference>
<dbReference type="InterPro" id="IPR034408">
    <property type="entry name" value="Sulphate/thiosulphate_BS"/>
</dbReference>
<evidence type="ECO:0000256" key="4">
    <source>
        <dbReference type="ARBA" id="ARBA00022729"/>
    </source>
</evidence>
<dbReference type="GO" id="GO:1901681">
    <property type="term" value="F:sulfur compound binding"/>
    <property type="evidence" value="ECO:0007669"/>
    <property type="project" value="InterPro"/>
</dbReference>
<keyword evidence="5" id="KW-0574">Periplasm</keyword>
<keyword evidence="8" id="KW-1185">Reference proteome</keyword>
<feature type="chain" id="PRO_5012690913" evidence="6">
    <location>
        <begin position="25"/>
        <end position="361"/>
    </location>
</feature>
<sequence length="361" mass="39192">MSSRFIPLAGAALGVIASAGLALAADIRLLNVSYDPTRELYAAIGQSFAAKWKAQTGDTVKVELSNGGSGKQARSVIDGLNADVVTLALGWDITAIEKAGLINSGWQNKFPNHASPYTSTIAFLVRKGNPKGIKDWNDLLRSDVQVITANPKTSGGARWSFLSLWGAFAKAKTHDFSTAAGQAEAKSAADSAKDFPIYNDEEARKKVAEIFNKHVPVLDAGARGSTVTFAQKQIGDVLLNWENELWLAKDEFGADKFDIVYPSTSILTEPPVAVVDKVVDQRGTRKAAEAYLNYLYTPEAQDVIGQLHYRPRDVAALNKYSAELPKIPFFTIDETYGGWAKAQTTFFADGGVFDQFYKPTN</sequence>